<dbReference type="Pfam" id="PF05669">
    <property type="entry name" value="Med31"/>
    <property type="match status" value="1"/>
</dbReference>
<evidence type="ECO:0000256" key="5">
    <source>
        <dbReference type="ARBA" id="ARBA00023159"/>
    </source>
</evidence>
<keyword evidence="4 8" id="KW-0805">Transcription regulation</keyword>
<evidence type="ECO:0000256" key="2">
    <source>
        <dbReference type="ARBA" id="ARBA00006378"/>
    </source>
</evidence>
<name>A0A4S2N6Y4_9PEZI</name>
<evidence type="ECO:0000256" key="8">
    <source>
        <dbReference type="RuleBase" id="RU364129"/>
    </source>
</evidence>
<dbReference type="InterPro" id="IPR038089">
    <property type="entry name" value="Med31_sf"/>
</dbReference>
<feature type="region of interest" description="Disordered" evidence="9">
    <location>
        <begin position="102"/>
        <end position="129"/>
    </location>
</feature>
<evidence type="ECO:0000313" key="11">
    <source>
        <dbReference type="Proteomes" id="UP000298138"/>
    </source>
</evidence>
<dbReference type="GO" id="GO:0003712">
    <property type="term" value="F:transcription coregulator activity"/>
    <property type="evidence" value="ECO:0007669"/>
    <property type="project" value="InterPro"/>
</dbReference>
<evidence type="ECO:0000256" key="3">
    <source>
        <dbReference type="ARBA" id="ARBA00019660"/>
    </source>
</evidence>
<comment type="similarity">
    <text evidence="2 8">Belongs to the Mediator complex subunit 31 family.</text>
</comment>
<evidence type="ECO:0000256" key="9">
    <source>
        <dbReference type="SAM" id="MobiDB-lite"/>
    </source>
</evidence>
<dbReference type="PANTHER" id="PTHR13186">
    <property type="entry name" value="MEDIATOR OF RNA POLYMERASE II TRANSCRIPTION SUBUNIT 31"/>
    <property type="match status" value="1"/>
</dbReference>
<comment type="function">
    <text evidence="8">Component of the Mediator complex, a coactivator involved in the regulated transcription of nearly all RNA polymerase II-dependent genes. Mediator functions as a bridge to convey information from gene-specific regulatory proteins to the basal RNA polymerase II transcription machinery. Mediator is recruited to promoters by direct interactions with regulatory proteins and serves as a scaffold for the assembly of a functional preinitiation complex with RNA polymerase II and the general transcription factors.</text>
</comment>
<dbReference type="OrthoDB" id="10257739at2759"/>
<feature type="compositionally biased region" description="Polar residues" evidence="9">
    <location>
        <begin position="111"/>
        <end position="129"/>
    </location>
</feature>
<evidence type="ECO:0000256" key="7">
    <source>
        <dbReference type="ARBA" id="ARBA00023242"/>
    </source>
</evidence>
<keyword evidence="11" id="KW-1185">Reference proteome</keyword>
<comment type="subcellular location">
    <subcellularLocation>
        <location evidence="1 8">Nucleus</location>
    </subcellularLocation>
</comment>
<organism evidence="10 11">
    <name type="scientific">Ascodesmis nigricans</name>
    <dbReference type="NCBI Taxonomy" id="341454"/>
    <lineage>
        <taxon>Eukaryota</taxon>
        <taxon>Fungi</taxon>
        <taxon>Dikarya</taxon>
        <taxon>Ascomycota</taxon>
        <taxon>Pezizomycotina</taxon>
        <taxon>Pezizomycetes</taxon>
        <taxon>Pezizales</taxon>
        <taxon>Ascodesmidaceae</taxon>
        <taxon>Ascodesmis</taxon>
    </lineage>
</organism>
<evidence type="ECO:0000256" key="1">
    <source>
        <dbReference type="ARBA" id="ARBA00004123"/>
    </source>
</evidence>
<dbReference type="STRING" id="341454.A0A4S2N6Y4"/>
<keyword evidence="6 8" id="KW-0804">Transcription</keyword>
<gene>
    <name evidence="10" type="ORF">EX30DRAFT_302096</name>
</gene>
<proteinExistence type="inferred from homology"/>
<protein>
    <recommendedName>
        <fullName evidence="3 8">Mediator of RNA polymerase II transcription subunit 31</fullName>
    </recommendedName>
</protein>
<accession>A0A4S2N6Y4</accession>
<dbReference type="Gene3D" id="1.10.10.1340">
    <property type="entry name" value="Mediator of RNA polymerase II, submodule Med31 (Soh1)"/>
    <property type="match status" value="1"/>
</dbReference>
<dbReference type="AlphaFoldDB" id="A0A4S2N6Y4"/>
<dbReference type="GO" id="GO:0006355">
    <property type="term" value="P:regulation of DNA-templated transcription"/>
    <property type="evidence" value="ECO:0007669"/>
    <property type="project" value="InterPro"/>
</dbReference>
<dbReference type="InterPro" id="IPR008831">
    <property type="entry name" value="Mediator_Med31"/>
</dbReference>
<comment type="subunit">
    <text evidence="8">Component of the Mediator complex.</text>
</comment>
<evidence type="ECO:0000256" key="4">
    <source>
        <dbReference type="ARBA" id="ARBA00023015"/>
    </source>
</evidence>
<evidence type="ECO:0000256" key="6">
    <source>
        <dbReference type="ARBA" id="ARBA00023163"/>
    </source>
</evidence>
<reference evidence="10 11" key="1">
    <citation type="submission" date="2019-04" db="EMBL/GenBank/DDBJ databases">
        <title>Comparative genomics and transcriptomics to analyze fruiting body development in filamentous ascomycetes.</title>
        <authorList>
            <consortium name="DOE Joint Genome Institute"/>
            <person name="Lutkenhaus R."/>
            <person name="Traeger S."/>
            <person name="Breuer J."/>
            <person name="Kuo A."/>
            <person name="Lipzen A."/>
            <person name="Pangilinan J."/>
            <person name="Dilworth D."/>
            <person name="Sandor L."/>
            <person name="Poggeler S."/>
            <person name="Barry K."/>
            <person name="Grigoriev I.V."/>
            <person name="Nowrousian M."/>
        </authorList>
    </citation>
    <scope>NUCLEOTIDE SEQUENCE [LARGE SCALE GENOMIC DNA]</scope>
    <source>
        <strain evidence="10 11">CBS 389.68</strain>
    </source>
</reference>
<sequence length="129" mass="14933">MSQSPHLRTRLEIELEFVQCLANPDYLNHLASTKVLDDERFIEYVKYLEYWRKPEYAKLLTYPTYSLAALTLLQQPSFRADMQYPQLAGTIRYDMYSRYVEETEGEEQKESSATANGVNGAQVNGVHNA</sequence>
<evidence type="ECO:0000313" key="10">
    <source>
        <dbReference type="EMBL" id="TGZ84936.1"/>
    </source>
</evidence>
<dbReference type="EMBL" id="ML220112">
    <property type="protein sequence ID" value="TGZ84936.1"/>
    <property type="molecule type" value="Genomic_DNA"/>
</dbReference>
<dbReference type="Proteomes" id="UP000298138">
    <property type="component" value="Unassembled WGS sequence"/>
</dbReference>
<dbReference type="GO" id="GO:0016592">
    <property type="term" value="C:mediator complex"/>
    <property type="evidence" value="ECO:0007669"/>
    <property type="project" value="InterPro"/>
</dbReference>
<dbReference type="InParanoid" id="A0A4S2N6Y4"/>
<keyword evidence="5 8" id="KW-0010">Activator</keyword>
<keyword evidence="7 8" id="KW-0539">Nucleus</keyword>